<dbReference type="EMBL" id="CAJMXA010001919">
    <property type="protein sequence ID" value="CAE6472810.1"/>
    <property type="molecule type" value="Genomic_DNA"/>
</dbReference>
<evidence type="ECO:0000313" key="1">
    <source>
        <dbReference type="EMBL" id="CAE6472810.1"/>
    </source>
</evidence>
<sequence length="138" mass="15548">MADLPKSPVMIRQRRDQLLTMKNNMIGQPVNLFPPEQTLREQEWTLVECDGGTALLNNDHKTFAGVKGMPEPRSKIIAFPEPFKLSLKFAGPGHYHMRHYTPSGKELYVVCAMPPTMPLCVELSETPGEPWEIQSTKG</sequence>
<proteinExistence type="predicted"/>
<evidence type="ECO:0000313" key="2">
    <source>
        <dbReference type="Proteomes" id="UP000663853"/>
    </source>
</evidence>
<comment type="caution">
    <text evidence="1">The sequence shown here is derived from an EMBL/GenBank/DDBJ whole genome shotgun (WGS) entry which is preliminary data.</text>
</comment>
<reference evidence="1" key="1">
    <citation type="submission" date="2021-01" db="EMBL/GenBank/DDBJ databases">
        <authorList>
            <person name="Kaushik A."/>
        </authorList>
    </citation>
    <scope>NUCLEOTIDE SEQUENCE</scope>
    <source>
        <strain evidence="1">AG6-10EEA</strain>
    </source>
</reference>
<protein>
    <submittedName>
        <fullName evidence="1">Uncharacterized protein</fullName>
    </submittedName>
</protein>
<accession>A0A8H3GX51</accession>
<organism evidence="1 2">
    <name type="scientific">Rhizoctonia solani</name>
    <dbReference type="NCBI Taxonomy" id="456999"/>
    <lineage>
        <taxon>Eukaryota</taxon>
        <taxon>Fungi</taxon>
        <taxon>Dikarya</taxon>
        <taxon>Basidiomycota</taxon>
        <taxon>Agaricomycotina</taxon>
        <taxon>Agaricomycetes</taxon>
        <taxon>Cantharellales</taxon>
        <taxon>Ceratobasidiaceae</taxon>
        <taxon>Rhizoctonia</taxon>
    </lineage>
</organism>
<dbReference type="Proteomes" id="UP000663853">
    <property type="component" value="Unassembled WGS sequence"/>
</dbReference>
<dbReference type="AlphaFoldDB" id="A0A8H3GX51"/>
<name>A0A8H3GX51_9AGAM</name>
<gene>
    <name evidence="1" type="ORF">RDB_LOCUS76846</name>
</gene>